<dbReference type="Proteomes" id="UP000027138">
    <property type="component" value="Unassembled WGS sequence"/>
</dbReference>
<feature type="compositionally biased region" description="Acidic residues" evidence="1">
    <location>
        <begin position="223"/>
        <end position="258"/>
    </location>
</feature>
<evidence type="ECO:0000313" key="3">
    <source>
        <dbReference type="Proteomes" id="UP000027138"/>
    </source>
</evidence>
<sequence length="258" mass="28976">MAQSVRLSNAIMVPGWSKHRTHSSVKAVPMVHLGTCPYGASHSAFHKPCRSKHHTYSSVEAVQVVHLESCPMWHISFCFSPLCRSIPDMGKALRHSIPSPTDSFSALLHRRSPKKPIVMVLDMAEYCPLWALPHRSKPTWSALPPLTPPWGLSALAEVCPTTGQRDEVSALIPIVMVLDMAEYCPLWGIPRVTSHGFVLYGEYPQSDRFVPPSWFPFAWSGASDDEEEEDQIIMGTSEDEYQEEEEEKEEEADDDEDT</sequence>
<name>A0A067K252_JATCU</name>
<proteinExistence type="predicted"/>
<accession>A0A067K252</accession>
<gene>
    <name evidence="2" type="ORF">JCGZ_23729</name>
</gene>
<feature type="region of interest" description="Disordered" evidence="1">
    <location>
        <begin position="220"/>
        <end position="258"/>
    </location>
</feature>
<dbReference type="EMBL" id="KK914969">
    <property type="protein sequence ID" value="KDP25884.1"/>
    <property type="molecule type" value="Genomic_DNA"/>
</dbReference>
<reference evidence="2 3" key="1">
    <citation type="journal article" date="2014" name="PLoS ONE">
        <title>Global Analysis of Gene Expression Profiles in Physic Nut (Jatropha curcas L.) Seedlings Exposed to Salt Stress.</title>
        <authorList>
            <person name="Zhang L."/>
            <person name="Zhang C."/>
            <person name="Wu P."/>
            <person name="Chen Y."/>
            <person name="Li M."/>
            <person name="Jiang H."/>
            <person name="Wu G."/>
        </authorList>
    </citation>
    <scope>NUCLEOTIDE SEQUENCE [LARGE SCALE GENOMIC DNA]</scope>
    <source>
        <strain evidence="3">cv. GZQX0401</strain>
        <tissue evidence="2">Young leaves</tissue>
    </source>
</reference>
<keyword evidence="3" id="KW-1185">Reference proteome</keyword>
<evidence type="ECO:0000313" key="2">
    <source>
        <dbReference type="EMBL" id="KDP25884.1"/>
    </source>
</evidence>
<dbReference type="AlphaFoldDB" id="A0A067K252"/>
<organism evidence="2 3">
    <name type="scientific">Jatropha curcas</name>
    <name type="common">Barbados nut</name>
    <dbReference type="NCBI Taxonomy" id="180498"/>
    <lineage>
        <taxon>Eukaryota</taxon>
        <taxon>Viridiplantae</taxon>
        <taxon>Streptophyta</taxon>
        <taxon>Embryophyta</taxon>
        <taxon>Tracheophyta</taxon>
        <taxon>Spermatophyta</taxon>
        <taxon>Magnoliopsida</taxon>
        <taxon>eudicotyledons</taxon>
        <taxon>Gunneridae</taxon>
        <taxon>Pentapetalae</taxon>
        <taxon>rosids</taxon>
        <taxon>fabids</taxon>
        <taxon>Malpighiales</taxon>
        <taxon>Euphorbiaceae</taxon>
        <taxon>Crotonoideae</taxon>
        <taxon>Jatropheae</taxon>
        <taxon>Jatropha</taxon>
    </lineage>
</organism>
<protein>
    <submittedName>
        <fullName evidence="2">Uncharacterized protein</fullName>
    </submittedName>
</protein>
<evidence type="ECO:0000256" key="1">
    <source>
        <dbReference type="SAM" id="MobiDB-lite"/>
    </source>
</evidence>